<evidence type="ECO:0000313" key="3">
    <source>
        <dbReference type="Proteomes" id="UP001144612"/>
    </source>
</evidence>
<comment type="similarity">
    <text evidence="1">Belongs to the peptidase M20A family.</text>
</comment>
<dbReference type="EMBL" id="JAPQFJ010000038">
    <property type="protein sequence ID" value="MCY6960633.1"/>
    <property type="molecule type" value="Genomic_DNA"/>
</dbReference>
<dbReference type="PANTHER" id="PTHR30575:SF0">
    <property type="entry name" value="XAA-ARG DIPEPTIDASE"/>
    <property type="match status" value="1"/>
</dbReference>
<dbReference type="PANTHER" id="PTHR30575">
    <property type="entry name" value="PEPTIDASE M20"/>
    <property type="match status" value="1"/>
</dbReference>
<accession>A0ABT4DG35</accession>
<dbReference type="Proteomes" id="UP001144612">
    <property type="component" value="Unassembled WGS sequence"/>
</dbReference>
<dbReference type="Gene3D" id="3.40.630.10">
    <property type="entry name" value="Zn peptidases"/>
    <property type="match status" value="1"/>
</dbReference>
<organism evidence="2 3">
    <name type="scientific">Clostridium brassicae</name>
    <dbReference type="NCBI Taxonomy" id="2999072"/>
    <lineage>
        <taxon>Bacteria</taxon>
        <taxon>Bacillati</taxon>
        <taxon>Bacillota</taxon>
        <taxon>Clostridia</taxon>
        <taxon>Eubacteriales</taxon>
        <taxon>Clostridiaceae</taxon>
        <taxon>Clostridium</taxon>
    </lineage>
</organism>
<dbReference type="InterPro" id="IPR017144">
    <property type="entry name" value="Xaa-Arg_dipeptidase"/>
</dbReference>
<dbReference type="PIRSF" id="PIRSF037226">
    <property type="entry name" value="Amidohydrolase_ACY1L2_prd"/>
    <property type="match status" value="1"/>
</dbReference>
<protein>
    <recommendedName>
        <fullName evidence="1">Peptidase M20 domain-containing protein 2</fullName>
    </recommendedName>
</protein>
<keyword evidence="3" id="KW-1185">Reference proteome</keyword>
<dbReference type="InterPro" id="IPR052030">
    <property type="entry name" value="Peptidase_M20/M20A_hydrolases"/>
</dbReference>
<evidence type="ECO:0000256" key="1">
    <source>
        <dbReference type="PIRNR" id="PIRNR037226"/>
    </source>
</evidence>
<dbReference type="RefSeq" id="WP_268063068.1">
    <property type="nucleotide sequence ID" value="NZ_JAPQFJ010000038.1"/>
</dbReference>
<proteinExistence type="inferred from homology"/>
<evidence type="ECO:0000313" key="2">
    <source>
        <dbReference type="EMBL" id="MCY6960633.1"/>
    </source>
</evidence>
<dbReference type="SUPFAM" id="SSF53187">
    <property type="entry name" value="Zn-dependent exopeptidases"/>
    <property type="match status" value="1"/>
</dbReference>
<name>A0ABT4DG35_9CLOT</name>
<dbReference type="Gene3D" id="3.30.70.360">
    <property type="match status" value="1"/>
</dbReference>
<comment type="caution">
    <text evidence="2">The sequence shown here is derived from an EMBL/GenBank/DDBJ whole genome shotgun (WGS) entry which is preliminary data.</text>
</comment>
<gene>
    <name evidence="2" type="ORF">OW729_18735</name>
</gene>
<sequence>MKQEIITYLSTLKEDLKNISHYLYQYPEQSFCEHKSYDFIVNFLKNKQFEVIENILDIPTSFVAKYGNGHPKICYICEYDSPCTQGHVLGTNLVSTISIGAALGLSKVISKTGGTVILLGCPGEVSNGSLIAMTRQKLLDDIDVVLMARPHTITAQICSSPAILPLKINYCCNKNNGCNEDSIYNAFDACIFTLNVINTLVKGSSKDCSIDLVSIKGSTAPCILSNNVETSFCIKAPNLSTAEKISEKIKSTINISKELMNIDSSMSLCEIPSDNFITNNTLGRIFAHNLKEIGIIDDSKTINIPSRLSLGSLSHSIPCICSYISIVDNENIKYASEHFAEATISDFAQNRVIKTSQALAITGLDLIEKDSLLLECKKEQINKCRV</sequence>
<reference evidence="2" key="1">
    <citation type="submission" date="2022-12" db="EMBL/GenBank/DDBJ databases">
        <title>Clostridium sp. nov., isolated from industrial wastewater.</title>
        <authorList>
            <person name="Jiayan W."/>
        </authorList>
    </citation>
    <scope>NUCLEOTIDE SEQUENCE</scope>
    <source>
        <strain evidence="2">ZC22-4</strain>
    </source>
</reference>